<dbReference type="EMBL" id="AQHV01000001">
    <property type="protein sequence ID" value="KKB59920.1"/>
    <property type="molecule type" value="Genomic_DNA"/>
</dbReference>
<dbReference type="STRING" id="927665.HMPREF1535_00192"/>
<dbReference type="Proteomes" id="UP000033047">
    <property type="component" value="Unassembled WGS sequence"/>
</dbReference>
<dbReference type="AlphaFoldDB" id="A0A0F5JQM9"/>
<reference evidence="1 2" key="1">
    <citation type="submission" date="2013-04" db="EMBL/GenBank/DDBJ databases">
        <title>The Genome Sequence of Parabacteroides goldsteinii DSM 19448.</title>
        <authorList>
            <consortium name="The Broad Institute Genomics Platform"/>
            <person name="Earl A."/>
            <person name="Ward D."/>
            <person name="Feldgarden M."/>
            <person name="Gevers D."/>
            <person name="Martens E."/>
            <person name="Sakamoto M."/>
            <person name="Benno Y."/>
            <person name="Song Y."/>
            <person name="Liu C."/>
            <person name="Lee J."/>
            <person name="Bolanos M."/>
            <person name="Vaisanen M.L."/>
            <person name="Finegold S.M."/>
            <person name="Walker B."/>
            <person name="Young S."/>
            <person name="Zeng Q."/>
            <person name="Gargeya S."/>
            <person name="Fitzgerald M."/>
            <person name="Haas B."/>
            <person name="Abouelleil A."/>
            <person name="Allen A.W."/>
            <person name="Alvarado L."/>
            <person name="Arachchi H.M."/>
            <person name="Berlin A.M."/>
            <person name="Chapman S.B."/>
            <person name="Gainer-Dewar J."/>
            <person name="Goldberg J."/>
            <person name="Griggs A."/>
            <person name="Gujja S."/>
            <person name="Hansen M."/>
            <person name="Howarth C."/>
            <person name="Imamovic A."/>
            <person name="Ireland A."/>
            <person name="Larimer J."/>
            <person name="McCowan C."/>
            <person name="Murphy C."/>
            <person name="Pearson M."/>
            <person name="Poon T.W."/>
            <person name="Priest M."/>
            <person name="Roberts A."/>
            <person name="Saif S."/>
            <person name="Shea T."/>
            <person name="Sisk P."/>
            <person name="Sykes S."/>
            <person name="Wortman J."/>
            <person name="Nusbaum C."/>
            <person name="Birren B."/>
        </authorList>
    </citation>
    <scope>NUCLEOTIDE SEQUENCE [LARGE SCALE GENOMIC DNA]</scope>
    <source>
        <strain evidence="1 2">DSM 19448</strain>
    </source>
</reference>
<organism evidence="1 2">
    <name type="scientific">Parabacteroides goldsteinii DSM 19448 = WAL 12034</name>
    <dbReference type="NCBI Taxonomy" id="927665"/>
    <lineage>
        <taxon>Bacteria</taxon>
        <taxon>Pseudomonadati</taxon>
        <taxon>Bacteroidota</taxon>
        <taxon>Bacteroidia</taxon>
        <taxon>Bacteroidales</taxon>
        <taxon>Tannerellaceae</taxon>
        <taxon>Parabacteroides</taxon>
    </lineage>
</organism>
<evidence type="ECO:0000313" key="1">
    <source>
        <dbReference type="EMBL" id="KKB59920.1"/>
    </source>
</evidence>
<protein>
    <submittedName>
        <fullName evidence="1">Uncharacterized protein</fullName>
    </submittedName>
</protein>
<dbReference type="PATRIC" id="fig|927665.4.peg.193"/>
<evidence type="ECO:0000313" key="2">
    <source>
        <dbReference type="Proteomes" id="UP000033047"/>
    </source>
</evidence>
<dbReference type="RefSeq" id="WP_046145026.1">
    <property type="nucleotide sequence ID" value="NZ_KQ033912.1"/>
</dbReference>
<sequence>MEIVSNKINQIATTQACEGVINTYTYSQDVGQPVTDIRIEISKNGNKVAGANYMGSSNRLLIDVNDYKFLTLGECKAALSAMLDDIETILADEDRIQ</sequence>
<accession>A0A0F5JQM9</accession>
<name>A0A0F5JQM9_9BACT</name>
<proteinExistence type="predicted"/>
<gene>
    <name evidence="1" type="ORF">HMPREF1535_00192</name>
</gene>
<comment type="caution">
    <text evidence="1">The sequence shown here is derived from an EMBL/GenBank/DDBJ whole genome shotgun (WGS) entry which is preliminary data.</text>
</comment>
<dbReference type="HOGENOM" id="CLU_2344130_0_0_10"/>